<reference evidence="2 3" key="1">
    <citation type="submission" date="2014-08" db="EMBL/GenBank/DDBJ databases">
        <title>Complete genome of a marine bacteria Jeotgalibacillus malaysiensis.</title>
        <authorList>
            <person name="Yaakop A.S."/>
            <person name="Chan K.-G."/>
            <person name="Goh K.M."/>
        </authorList>
    </citation>
    <scope>NUCLEOTIDE SEQUENCE [LARGE SCALE GENOMIC DNA]</scope>
    <source>
        <strain evidence="2 3">D5</strain>
    </source>
</reference>
<keyword evidence="3" id="KW-1185">Reference proteome</keyword>
<dbReference type="Proteomes" id="UP000031449">
    <property type="component" value="Chromosome"/>
</dbReference>
<keyword evidence="1" id="KW-0472">Membrane</keyword>
<accession>A0A0B5AVF2</accession>
<feature type="transmembrane region" description="Helical" evidence="1">
    <location>
        <begin position="34"/>
        <end position="52"/>
    </location>
</feature>
<dbReference type="KEGG" id="jeo:JMA_32560"/>
<dbReference type="STRING" id="1508404.JMA_32560"/>
<dbReference type="AlphaFoldDB" id="A0A0B5AVF2"/>
<dbReference type="HOGENOM" id="CLU_2973387_0_0_9"/>
<gene>
    <name evidence="2" type="ORF">JMA_32560</name>
</gene>
<evidence type="ECO:0000256" key="1">
    <source>
        <dbReference type="SAM" id="Phobius"/>
    </source>
</evidence>
<organism evidence="2 3">
    <name type="scientific">Jeotgalibacillus malaysiensis</name>
    <dbReference type="NCBI Taxonomy" id="1508404"/>
    <lineage>
        <taxon>Bacteria</taxon>
        <taxon>Bacillati</taxon>
        <taxon>Bacillota</taxon>
        <taxon>Bacilli</taxon>
        <taxon>Bacillales</taxon>
        <taxon>Caryophanaceae</taxon>
        <taxon>Jeotgalibacillus</taxon>
    </lineage>
</organism>
<keyword evidence="1" id="KW-1133">Transmembrane helix</keyword>
<protein>
    <submittedName>
        <fullName evidence="2">Uncharacterized protein</fullName>
    </submittedName>
</protein>
<name>A0A0B5AVF2_9BACL</name>
<proteinExistence type="predicted"/>
<evidence type="ECO:0000313" key="3">
    <source>
        <dbReference type="Proteomes" id="UP000031449"/>
    </source>
</evidence>
<keyword evidence="1" id="KW-0812">Transmembrane</keyword>
<dbReference type="BioCyc" id="JESP1508404:G14D9-12537-MONOMER"/>
<sequence length="58" mass="6760">MNETSTMTKELGLKGCKGMSDQKENMIVMTRRKFFMFLGGTVFLSIFFYGFFSQLLDR</sequence>
<dbReference type="EMBL" id="CP009416">
    <property type="protein sequence ID" value="AJD92573.1"/>
    <property type="molecule type" value="Genomic_DNA"/>
</dbReference>
<evidence type="ECO:0000313" key="2">
    <source>
        <dbReference type="EMBL" id="AJD92573.1"/>
    </source>
</evidence>